<proteinExistence type="inferred from homology"/>
<dbReference type="EMBL" id="JADHSG010000013">
    <property type="protein sequence ID" value="MBL6903743.1"/>
    <property type="molecule type" value="Genomic_DNA"/>
</dbReference>
<dbReference type="InterPro" id="IPR000983">
    <property type="entry name" value="Bac_GSPG_pilin"/>
</dbReference>
<feature type="transmembrane region" description="Helical" evidence="10">
    <location>
        <begin position="7"/>
        <end position="29"/>
    </location>
</feature>
<dbReference type="Proteomes" id="UP000705230">
    <property type="component" value="Unassembled WGS sequence"/>
</dbReference>
<evidence type="ECO:0000256" key="8">
    <source>
        <dbReference type="ARBA" id="ARBA00022989"/>
    </source>
</evidence>
<dbReference type="InterPro" id="IPR012902">
    <property type="entry name" value="N_methyl_site"/>
</dbReference>
<evidence type="ECO:0000256" key="9">
    <source>
        <dbReference type="ARBA" id="ARBA00023136"/>
    </source>
</evidence>
<keyword evidence="9 10" id="KW-0472">Membrane</keyword>
<gene>
    <name evidence="12" type="primary">gspG</name>
    <name evidence="12" type="ORF">ISR29_06030</name>
</gene>
<evidence type="ECO:0000259" key="11">
    <source>
        <dbReference type="Pfam" id="PF08334"/>
    </source>
</evidence>
<organism evidence="12 13">
    <name type="scientific">SAR86 cluster bacterium</name>
    <dbReference type="NCBI Taxonomy" id="2030880"/>
    <lineage>
        <taxon>Bacteria</taxon>
        <taxon>Pseudomonadati</taxon>
        <taxon>Pseudomonadota</taxon>
        <taxon>Gammaproteobacteria</taxon>
        <taxon>SAR86 cluster</taxon>
    </lineage>
</organism>
<dbReference type="InterPro" id="IPR045584">
    <property type="entry name" value="Pilin-like"/>
</dbReference>
<comment type="similarity">
    <text evidence="2">Belongs to the GSP G family.</text>
</comment>
<evidence type="ECO:0000256" key="1">
    <source>
        <dbReference type="ARBA" id="ARBA00004377"/>
    </source>
</evidence>
<evidence type="ECO:0000256" key="4">
    <source>
        <dbReference type="ARBA" id="ARBA00022475"/>
    </source>
</evidence>
<dbReference type="GO" id="GO:0015628">
    <property type="term" value="P:protein secretion by the type II secretion system"/>
    <property type="evidence" value="ECO:0007669"/>
    <property type="project" value="InterPro"/>
</dbReference>
<dbReference type="PANTHER" id="PTHR30093">
    <property type="entry name" value="GENERAL SECRETION PATHWAY PROTEIN G"/>
    <property type="match status" value="1"/>
</dbReference>
<dbReference type="AlphaFoldDB" id="A0A937SBB0"/>
<keyword evidence="8 10" id="KW-1133">Transmembrane helix</keyword>
<dbReference type="SUPFAM" id="SSF54523">
    <property type="entry name" value="Pili subunits"/>
    <property type="match status" value="1"/>
</dbReference>
<evidence type="ECO:0000256" key="6">
    <source>
        <dbReference type="ARBA" id="ARBA00022519"/>
    </source>
</evidence>
<evidence type="ECO:0000256" key="2">
    <source>
        <dbReference type="ARBA" id="ARBA00009984"/>
    </source>
</evidence>
<name>A0A937SBB0_9GAMM</name>
<keyword evidence="6" id="KW-0997">Cell inner membrane</keyword>
<dbReference type="Pfam" id="PF07963">
    <property type="entry name" value="N_methyl"/>
    <property type="match status" value="1"/>
</dbReference>
<comment type="caution">
    <text evidence="12">The sequence shown here is derived from an EMBL/GenBank/DDBJ whole genome shotgun (WGS) entry which is preliminary data.</text>
</comment>
<dbReference type="InterPro" id="IPR010054">
    <property type="entry name" value="Type2_sec_GspG"/>
</dbReference>
<evidence type="ECO:0000313" key="13">
    <source>
        <dbReference type="Proteomes" id="UP000705230"/>
    </source>
</evidence>
<comment type="subcellular location">
    <subcellularLocation>
        <location evidence="1">Cell inner membrane</location>
        <topology evidence="1">Single-pass membrane protein</topology>
    </subcellularLocation>
</comment>
<protein>
    <recommendedName>
        <fullName evidence="3">Type II secretion system core protein G</fullName>
    </recommendedName>
</protein>
<evidence type="ECO:0000313" key="12">
    <source>
        <dbReference type="EMBL" id="MBL6903743.1"/>
    </source>
</evidence>
<dbReference type="NCBIfam" id="TIGR02532">
    <property type="entry name" value="IV_pilin_GFxxxE"/>
    <property type="match status" value="1"/>
</dbReference>
<dbReference type="Gene3D" id="3.30.700.10">
    <property type="entry name" value="Glycoprotein, Type 4 Pilin"/>
    <property type="match status" value="1"/>
</dbReference>
<evidence type="ECO:0000256" key="10">
    <source>
        <dbReference type="SAM" id="Phobius"/>
    </source>
</evidence>
<keyword evidence="5" id="KW-0488">Methylation</keyword>
<evidence type="ECO:0000256" key="3">
    <source>
        <dbReference type="ARBA" id="ARBA00020042"/>
    </source>
</evidence>
<sequence length="142" mass="15989">MKNKQKGFTLIELMAVIVILGILSTFVAINVSPFLQRANIEKVRADVAQTGKALELYKFNEMTYPTTSQGLDALVMPHSELKRPFMYPEDGYIDSIPTDPWGREYIYEYPPQKSKDYDLYTLGADGVEGGTGENSDIGNWLK</sequence>
<accession>A0A937SBB0</accession>
<dbReference type="PRINTS" id="PR00813">
    <property type="entry name" value="BCTERIALGSPG"/>
</dbReference>
<feature type="domain" description="Type II secretion system protein GspG C-terminal" evidence="11">
    <location>
        <begin position="35"/>
        <end position="140"/>
    </location>
</feature>
<dbReference type="Pfam" id="PF08334">
    <property type="entry name" value="T2SSG"/>
    <property type="match status" value="1"/>
</dbReference>
<evidence type="ECO:0000256" key="7">
    <source>
        <dbReference type="ARBA" id="ARBA00022692"/>
    </source>
</evidence>
<dbReference type="PROSITE" id="PS00409">
    <property type="entry name" value="PROKAR_NTER_METHYL"/>
    <property type="match status" value="1"/>
</dbReference>
<reference evidence="12" key="1">
    <citation type="submission" date="2020-10" db="EMBL/GenBank/DDBJ databases">
        <title>Microbiome of the Black Sea water column analyzed by genome centric metagenomics.</title>
        <authorList>
            <person name="Cabello-Yeves P.J."/>
            <person name="Callieri C."/>
            <person name="Picazo A."/>
            <person name="Mehrshad M."/>
            <person name="Haro-Moreno J.M."/>
            <person name="Roda-Garcia J."/>
            <person name="Dzembekova N."/>
            <person name="Slabakova V."/>
            <person name="Slabakova N."/>
            <person name="Moncheva S."/>
            <person name="Rodriguez-Valera F."/>
        </authorList>
    </citation>
    <scope>NUCLEOTIDE SEQUENCE</scope>
    <source>
        <strain evidence="12">BS30m-G43</strain>
    </source>
</reference>
<dbReference type="GO" id="GO:0005886">
    <property type="term" value="C:plasma membrane"/>
    <property type="evidence" value="ECO:0007669"/>
    <property type="project" value="UniProtKB-SubCell"/>
</dbReference>
<evidence type="ECO:0000256" key="5">
    <source>
        <dbReference type="ARBA" id="ARBA00022481"/>
    </source>
</evidence>
<dbReference type="GO" id="GO:0015627">
    <property type="term" value="C:type II protein secretion system complex"/>
    <property type="evidence" value="ECO:0007669"/>
    <property type="project" value="InterPro"/>
</dbReference>
<dbReference type="InterPro" id="IPR013545">
    <property type="entry name" value="T2SS_protein-GspG_C"/>
</dbReference>
<dbReference type="PANTHER" id="PTHR30093:SF44">
    <property type="entry name" value="TYPE II SECRETION SYSTEM CORE PROTEIN G"/>
    <property type="match status" value="1"/>
</dbReference>
<keyword evidence="7 10" id="KW-0812">Transmembrane</keyword>
<dbReference type="NCBIfam" id="TIGR01710">
    <property type="entry name" value="typeII_sec_gspG"/>
    <property type="match status" value="1"/>
</dbReference>
<keyword evidence="4" id="KW-1003">Cell membrane</keyword>